<sequence>MPDGSFSPLASANDASVAVEDDPTQDLATRISASGKVREIRISSDGTHIVYQNQHQYKVGASTETELWVAEADVPNSARLLAAGGFFNGGTVFHPDGKRIVFLSDRDSPGKAGTMYTLNFATDTADTVPEAIKTGGKTVQGFDISPDGEWIVFLSPAETSEAYKTRVKDKYDAKVYSEKVALSRIMLYNFATGKTSTLKGVRDDLQVESATWSPNSKEILYRMRQNKGTEYTEMPIVVERIAIKGENLVPVPVATYGRTPAGQSLWLASGHIADLQSYVPTNTLDARTLFVNPVGKPFSSSGDGVTTRLYGVTEDAVRIVNMQPGVSDDGKGFIAVEVCNDIDTHMDVVVCSAEGDVRTTVKMFETEDDAIWFSAWDARRVVDSSGEVTYLFACILSSAIRHEPLNAYTIRVDSKGVLKKRVKISSHLDWLAEAPKLKTEVVYWKAADGTQLSGLVRYPPGYESGKLPTVLFLHGGPYRRMIPDYMPYFCNWRELLAWSGYLVISPNYRGSQGRGHEFAKAASLGVGVLDWGDCDSMVDEMVKRGVADPQRLGVGGWSHGGSIAAWGVTKSKDRYKAAIIGAGATNWEGMVMESGSPELEAAIGGSVPWDHDAPEKSERKTSPVHSVAGVSTAVLILHGDKDERVPVGQAIGFWRGLKRRAGDRGKEAAELVVYPREPHGFVERKHAEDVQRRVVAYFKAWL</sequence>
<evidence type="ECO:0000256" key="5">
    <source>
        <dbReference type="SAM" id="MobiDB-lite"/>
    </source>
</evidence>
<dbReference type="SUPFAM" id="SSF82171">
    <property type="entry name" value="DPP6 N-terminal domain-like"/>
    <property type="match status" value="1"/>
</dbReference>
<evidence type="ECO:0000256" key="3">
    <source>
        <dbReference type="ARBA" id="ARBA00022825"/>
    </source>
</evidence>
<evidence type="ECO:0000313" key="8">
    <source>
        <dbReference type="Proteomes" id="UP001362999"/>
    </source>
</evidence>
<organism evidence="7 8">
    <name type="scientific">Favolaschia claudopus</name>
    <dbReference type="NCBI Taxonomy" id="2862362"/>
    <lineage>
        <taxon>Eukaryota</taxon>
        <taxon>Fungi</taxon>
        <taxon>Dikarya</taxon>
        <taxon>Basidiomycota</taxon>
        <taxon>Agaricomycotina</taxon>
        <taxon>Agaricomycetes</taxon>
        <taxon>Agaricomycetidae</taxon>
        <taxon>Agaricales</taxon>
        <taxon>Marasmiineae</taxon>
        <taxon>Mycenaceae</taxon>
        <taxon>Favolaschia</taxon>
    </lineage>
</organism>
<accession>A0AAW0BDR0</accession>
<dbReference type="GO" id="GO:0004252">
    <property type="term" value="F:serine-type endopeptidase activity"/>
    <property type="evidence" value="ECO:0007669"/>
    <property type="project" value="TreeGrafter"/>
</dbReference>
<evidence type="ECO:0000259" key="6">
    <source>
        <dbReference type="Pfam" id="PF00326"/>
    </source>
</evidence>
<dbReference type="Proteomes" id="UP001362999">
    <property type="component" value="Unassembled WGS sequence"/>
</dbReference>
<dbReference type="InterPro" id="IPR011659">
    <property type="entry name" value="WD40"/>
</dbReference>
<dbReference type="InterPro" id="IPR001375">
    <property type="entry name" value="Peptidase_S9_cat"/>
</dbReference>
<dbReference type="Pfam" id="PF00326">
    <property type="entry name" value="Peptidase_S9"/>
    <property type="match status" value="1"/>
</dbReference>
<evidence type="ECO:0000313" key="7">
    <source>
        <dbReference type="EMBL" id="KAK7023922.1"/>
    </source>
</evidence>
<comment type="similarity">
    <text evidence="1">Belongs to the peptidase S9C family.</text>
</comment>
<dbReference type="SUPFAM" id="SSF53474">
    <property type="entry name" value="alpha/beta-Hydrolases"/>
    <property type="match status" value="1"/>
</dbReference>
<proteinExistence type="inferred from homology"/>
<dbReference type="GO" id="GO:0006508">
    <property type="term" value="P:proteolysis"/>
    <property type="evidence" value="ECO:0007669"/>
    <property type="project" value="InterPro"/>
</dbReference>
<keyword evidence="2" id="KW-0378">Hydrolase</keyword>
<dbReference type="InterPro" id="IPR011042">
    <property type="entry name" value="6-blade_b-propeller_TolB-like"/>
</dbReference>
<dbReference type="EMBL" id="JAWWNJ010000035">
    <property type="protein sequence ID" value="KAK7023922.1"/>
    <property type="molecule type" value="Genomic_DNA"/>
</dbReference>
<dbReference type="InterPro" id="IPR029058">
    <property type="entry name" value="AB_hydrolase_fold"/>
</dbReference>
<feature type="domain" description="Peptidase S9 prolyl oligopeptidase catalytic" evidence="6">
    <location>
        <begin position="494"/>
        <end position="702"/>
    </location>
</feature>
<dbReference type="Gene3D" id="2.120.10.30">
    <property type="entry name" value="TolB, C-terminal domain"/>
    <property type="match status" value="1"/>
</dbReference>
<gene>
    <name evidence="7" type="ORF">R3P38DRAFT_2954929</name>
</gene>
<name>A0AAW0BDR0_9AGAR</name>
<comment type="caution">
    <text evidence="7">The sequence shown here is derived from an EMBL/GenBank/DDBJ whole genome shotgun (WGS) entry which is preliminary data.</text>
</comment>
<protein>
    <recommendedName>
        <fullName evidence="4">Dipeptidyl-peptidase V</fullName>
    </recommendedName>
</protein>
<evidence type="ECO:0000256" key="1">
    <source>
        <dbReference type="ARBA" id="ARBA00010040"/>
    </source>
</evidence>
<evidence type="ECO:0000256" key="4">
    <source>
        <dbReference type="ARBA" id="ARBA00032829"/>
    </source>
</evidence>
<reference evidence="7 8" key="1">
    <citation type="journal article" date="2024" name="J Genomics">
        <title>Draft genome sequencing and assembly of Favolaschia claudopus CIRM-BRFM 2984 isolated from oak limbs.</title>
        <authorList>
            <person name="Navarro D."/>
            <person name="Drula E."/>
            <person name="Chaduli D."/>
            <person name="Cazenave R."/>
            <person name="Ahrendt S."/>
            <person name="Wang J."/>
            <person name="Lipzen A."/>
            <person name="Daum C."/>
            <person name="Barry K."/>
            <person name="Grigoriev I.V."/>
            <person name="Favel A."/>
            <person name="Rosso M.N."/>
            <person name="Martin F."/>
        </authorList>
    </citation>
    <scope>NUCLEOTIDE SEQUENCE [LARGE SCALE GENOMIC DNA]</scope>
    <source>
        <strain evidence="7 8">CIRM-BRFM 2984</strain>
    </source>
</reference>
<dbReference type="PANTHER" id="PTHR42776">
    <property type="entry name" value="SERINE PEPTIDASE S9 FAMILY MEMBER"/>
    <property type="match status" value="1"/>
</dbReference>
<dbReference type="PANTHER" id="PTHR42776:SF27">
    <property type="entry name" value="DIPEPTIDYL PEPTIDASE FAMILY MEMBER 6"/>
    <property type="match status" value="1"/>
</dbReference>
<keyword evidence="8" id="KW-1185">Reference proteome</keyword>
<keyword evidence="3" id="KW-0720">Serine protease</keyword>
<dbReference type="Gene3D" id="3.40.50.1820">
    <property type="entry name" value="alpha/beta hydrolase"/>
    <property type="match status" value="1"/>
</dbReference>
<dbReference type="Pfam" id="PF07676">
    <property type="entry name" value="PD40"/>
    <property type="match status" value="1"/>
</dbReference>
<dbReference type="AlphaFoldDB" id="A0AAW0BDR0"/>
<keyword evidence="3" id="KW-0645">Protease</keyword>
<evidence type="ECO:0000256" key="2">
    <source>
        <dbReference type="ARBA" id="ARBA00022801"/>
    </source>
</evidence>
<feature type="region of interest" description="Disordered" evidence="5">
    <location>
        <begin position="1"/>
        <end position="23"/>
    </location>
</feature>